<dbReference type="PANTHER" id="PTHR15591">
    <property type="entry name" value="RUN AND SH3 DOMAIN CONTAINING"/>
    <property type="match status" value="1"/>
</dbReference>
<dbReference type="CDD" id="cd17685">
    <property type="entry name" value="RUN_RUSC"/>
    <property type="match status" value="1"/>
</dbReference>
<dbReference type="InterPro" id="IPR047343">
    <property type="entry name" value="RUSC1_2"/>
</dbReference>
<evidence type="ECO:0000259" key="2">
    <source>
        <dbReference type="PROSITE" id="PS50826"/>
    </source>
</evidence>
<feature type="region of interest" description="Disordered" evidence="1">
    <location>
        <begin position="360"/>
        <end position="382"/>
    </location>
</feature>
<dbReference type="Proteomes" id="UP000694865">
    <property type="component" value="Unplaced"/>
</dbReference>
<dbReference type="PROSITE" id="PS50826">
    <property type="entry name" value="RUN"/>
    <property type="match status" value="1"/>
</dbReference>
<protein>
    <submittedName>
        <fullName evidence="4">Uncharacterized protein LOC102802905</fullName>
    </submittedName>
</protein>
<dbReference type="InterPro" id="IPR037213">
    <property type="entry name" value="Run_dom_sf"/>
</dbReference>
<reference evidence="4" key="1">
    <citation type="submission" date="2025-08" db="UniProtKB">
        <authorList>
            <consortium name="RefSeq"/>
        </authorList>
    </citation>
    <scope>IDENTIFICATION</scope>
    <source>
        <tissue evidence="4">Testes</tissue>
    </source>
</reference>
<dbReference type="RefSeq" id="XP_006821158.1">
    <property type="nucleotide sequence ID" value="XM_006821095.1"/>
</dbReference>
<gene>
    <name evidence="4" type="primary">LOC102802905</name>
</gene>
<keyword evidence="3" id="KW-1185">Reference proteome</keyword>
<sequence>MFVSNNMFVVNGDNGNLPSGQILHELGYKNEHHELPNTQIHENRSLEIIESTHDPDRNIGADRSGSGPVAIPYKINMEMDVMNNDILDLSKPIRGYPLRKGVSNISLDSLNDNYMDTVDTLKTMSQGSGSREGSLENLLELSRTIQDYHTAEQFSEFERWNNLVNLKKSATNYVADDLHCDTASEDTNFVDLANSEGPCLETARESLAKKEPLFFGDFNQTQKCRSISSQIHHQLYGPLLHSAPVENSFSNSTMSITTTSSLKSADFASSPESYEMLYKSFEIAAYMDEEDRKQGRQLSPSVPNIEMLSPKLQRLRQMCDGMPTSPKPNFCSHRESLERFEEEEAKAELASRKVTFADLAQQKKKQEQEEVRPQSLPFQPSQHWTELLSSSRTPDYAMQFHQTDGLSPRRPHTLPIGLRHVTKPSSRPFPKDVTPECVKSQENVHCDKLESRVSRTFSAPEGFTQYNQDYGVKNENDNMYHCFEKPAFYAAENCNPVKVKQSQKNQILEQDLLGEVVYVQNKPLKPIYMVDADYNRRKGLSPPPGLISAPVPIPLPQPITGCQKPALPPSIDYADPPTFFGYDVPPIDIPISAYEEFDNCIEIDISQKKGFVSAMNCAVDIVVNHFGKTRDPLEKRKLGDTECTPDIGHMILQYVCPGIASILTDGLQPYGRSVIVGRIKNNIWNVVEATTKLGPGTKQLNDVVAHIINLKNLTDSMVKFNAFIFGLLNTGCLEQWLLHLNSREDILDGFYKPDAFLVLCKSPLKQLFDDLVLAILPLTILPFKLDYKFEYNYIQEMKLRDKGKQKLQEEFEKANTFSPFQLMKKMTQKTRQKIAQSSKQGCTMPDNFSASDANSGAGGGWSVGWMKSLVSSGCKEDDVSQKYPPITASPVKKGMCLPRLKVDTSSKMDQTPKWSLFGPSVAKALNNIKDDTPTLGMKSILSLTPRSRRRMLGKEKAIPDHFAEELMGPRPDPAGSSDGYSSSPEWNISCTRKVLVRRKTRSKTARVV</sequence>
<organism evidence="3 4">
    <name type="scientific">Saccoglossus kowalevskii</name>
    <name type="common">Acorn worm</name>
    <dbReference type="NCBI Taxonomy" id="10224"/>
    <lineage>
        <taxon>Eukaryota</taxon>
        <taxon>Metazoa</taxon>
        <taxon>Hemichordata</taxon>
        <taxon>Enteropneusta</taxon>
        <taxon>Harrimaniidae</taxon>
        <taxon>Saccoglossus</taxon>
    </lineage>
</organism>
<dbReference type="GeneID" id="102802905"/>
<dbReference type="SMART" id="SM00593">
    <property type="entry name" value="RUN"/>
    <property type="match status" value="1"/>
</dbReference>
<evidence type="ECO:0000313" key="4">
    <source>
        <dbReference type="RefSeq" id="XP_006821158.1"/>
    </source>
</evidence>
<dbReference type="Gene3D" id="1.20.58.900">
    <property type="match status" value="1"/>
</dbReference>
<proteinExistence type="predicted"/>
<name>A0ABM0MMB7_SACKO</name>
<dbReference type="Pfam" id="PF02759">
    <property type="entry name" value="RUN"/>
    <property type="match status" value="1"/>
</dbReference>
<evidence type="ECO:0000256" key="1">
    <source>
        <dbReference type="SAM" id="MobiDB-lite"/>
    </source>
</evidence>
<dbReference type="PANTHER" id="PTHR15591:SF13">
    <property type="entry name" value="RUN DOMAIN-CONTAINING PROTEIN"/>
    <property type="match status" value="1"/>
</dbReference>
<dbReference type="SUPFAM" id="SSF140741">
    <property type="entry name" value="RUN domain-like"/>
    <property type="match status" value="1"/>
</dbReference>
<accession>A0ABM0MMB7</accession>
<evidence type="ECO:0000313" key="3">
    <source>
        <dbReference type="Proteomes" id="UP000694865"/>
    </source>
</evidence>
<feature type="domain" description="RUN" evidence="2">
    <location>
        <begin position="646"/>
        <end position="790"/>
    </location>
</feature>
<dbReference type="InterPro" id="IPR004012">
    <property type="entry name" value="Run_dom"/>
</dbReference>
<feature type="region of interest" description="Disordered" evidence="1">
    <location>
        <begin position="964"/>
        <end position="985"/>
    </location>
</feature>